<organism evidence="1 2">
    <name type="scientific">Clostridium diolis</name>
    <dbReference type="NCBI Taxonomy" id="223919"/>
    <lineage>
        <taxon>Bacteria</taxon>
        <taxon>Bacillati</taxon>
        <taxon>Bacillota</taxon>
        <taxon>Clostridia</taxon>
        <taxon>Eubacteriales</taxon>
        <taxon>Clostridiaceae</taxon>
        <taxon>Clostridium</taxon>
    </lineage>
</organism>
<accession>A0AAV3VX75</accession>
<evidence type="ECO:0000313" key="1">
    <source>
        <dbReference type="EMBL" id="GEA30590.1"/>
    </source>
</evidence>
<dbReference type="EMBL" id="BJLA01000004">
    <property type="protein sequence ID" value="GEA30590.1"/>
    <property type="molecule type" value="Genomic_DNA"/>
</dbReference>
<dbReference type="Proteomes" id="UP000325212">
    <property type="component" value="Unassembled WGS sequence"/>
</dbReference>
<protein>
    <submittedName>
        <fullName evidence="1">Uncharacterized protein</fullName>
    </submittedName>
</protein>
<proteinExistence type="predicted"/>
<name>A0AAV3VX75_9CLOT</name>
<evidence type="ECO:0000313" key="2">
    <source>
        <dbReference type="Proteomes" id="UP000325212"/>
    </source>
</evidence>
<reference evidence="1 2" key="1">
    <citation type="submission" date="2019-06" db="EMBL/GenBank/DDBJ databases">
        <title>Draft genome sequence of Clostridium diolis DSM 15410.</title>
        <authorList>
            <person name="Kobayashi H."/>
            <person name="Tanizawa Y."/>
            <person name="Tohno M."/>
        </authorList>
    </citation>
    <scope>NUCLEOTIDE SEQUENCE [LARGE SCALE GENOMIC DNA]</scope>
    <source>
        <strain evidence="1 2">DSM 15410</strain>
    </source>
</reference>
<dbReference type="AlphaFoldDB" id="A0AAV3VX75"/>
<comment type="caution">
    <text evidence="1">The sequence shown here is derived from an EMBL/GenBank/DDBJ whole genome shotgun (WGS) entry which is preliminary data.</text>
</comment>
<gene>
    <name evidence="1" type="ORF">CDIOL_15130</name>
</gene>
<keyword evidence="2" id="KW-1185">Reference proteome</keyword>
<sequence length="41" mass="4723">MGKEMTFDEATSKIEDWETSGISKLLDKSKVTRSNIIFTER</sequence>